<comment type="caution">
    <text evidence="2">The sequence shown here is derived from an EMBL/GenBank/DDBJ whole genome shotgun (WGS) entry which is preliminary data.</text>
</comment>
<feature type="domain" description="KAP NTPase" evidence="1">
    <location>
        <begin position="63"/>
        <end position="190"/>
    </location>
</feature>
<protein>
    <submittedName>
        <fullName evidence="2">P-loop NTPase fold protein</fullName>
    </submittedName>
</protein>
<reference evidence="2 3" key="1">
    <citation type="submission" date="2023-12" db="EMBL/GenBank/DDBJ databases">
        <title>the genome sequence of Hyalangium sp. s54d21.</title>
        <authorList>
            <person name="Zhang X."/>
        </authorList>
    </citation>
    <scope>NUCLEOTIDE SEQUENCE [LARGE SCALE GENOMIC DNA]</scope>
    <source>
        <strain evidence="3">s54d21</strain>
    </source>
</reference>
<proteinExistence type="predicted"/>
<keyword evidence="3" id="KW-1185">Reference proteome</keyword>
<dbReference type="Pfam" id="PF07693">
    <property type="entry name" value="KAP_NTPase"/>
    <property type="match status" value="1"/>
</dbReference>
<organism evidence="2 3">
    <name type="scientific">Hyalangium rubrum</name>
    <dbReference type="NCBI Taxonomy" id="3103134"/>
    <lineage>
        <taxon>Bacteria</taxon>
        <taxon>Pseudomonadati</taxon>
        <taxon>Myxococcota</taxon>
        <taxon>Myxococcia</taxon>
        <taxon>Myxococcales</taxon>
        <taxon>Cystobacterineae</taxon>
        <taxon>Archangiaceae</taxon>
        <taxon>Hyalangium</taxon>
    </lineage>
</organism>
<dbReference type="EMBL" id="JAXIVS010000011">
    <property type="protein sequence ID" value="MDY7230611.1"/>
    <property type="molecule type" value="Genomic_DNA"/>
</dbReference>
<accession>A0ABU5HBH5</accession>
<evidence type="ECO:0000259" key="1">
    <source>
        <dbReference type="Pfam" id="PF07693"/>
    </source>
</evidence>
<evidence type="ECO:0000313" key="3">
    <source>
        <dbReference type="Proteomes" id="UP001291309"/>
    </source>
</evidence>
<gene>
    <name evidence="2" type="ORF">SYV04_29720</name>
</gene>
<sequence>MAANDAPGSESVRTKAHHFLKRILPERALDKSLQVARSASNALVTELLSKPAFDLIEVLGLFDATTIICIDDIERLSSKYPIDELLGIVNILSEHKGFDVVLVCNEEHLTSTATPGAQAYLRYKEKIVSMQHRIEPDLDAVFANLIQGFGDSLKENAQRHKEQILSLMRHCGSRNIRSLRRIIDHLATLYGLGIQNISGAHVNVLSALTLEFSEGQLEDAAFYDFNAMVMELSGRLSKRENEDEVLQKRRTFLKRFNLEDDYSFAPSLYALVRFGDIEDAALKLALNPPEQEEPQLSVTGAILSQLSKGEWRYWSDEQVRDLMDRVYAAAAHDKNLSAAEIIECLMYARLIAEMLAVELDSGVASSIKQRIAELATKGDESLSIDDPFLHMRYGDAVRHVNGEIQCYIDKRRQHDASKEMVRLVALLDAGDLVGLAAELRNSPNTTRLFVEQGGMAKFISIMRTNPHAIRAVVGFGNGLRALTGIWPEAEHHLNELLQALKDMRAHPEVTGRMHAWRAKHILREFGINE</sequence>
<dbReference type="InterPro" id="IPR011646">
    <property type="entry name" value="KAP_P-loop"/>
</dbReference>
<name>A0ABU5HBH5_9BACT</name>
<evidence type="ECO:0000313" key="2">
    <source>
        <dbReference type="EMBL" id="MDY7230611.1"/>
    </source>
</evidence>
<dbReference type="Proteomes" id="UP001291309">
    <property type="component" value="Unassembled WGS sequence"/>
</dbReference>